<dbReference type="SUPFAM" id="SSF52440">
    <property type="entry name" value="PreATP-grasp domain"/>
    <property type="match status" value="1"/>
</dbReference>
<evidence type="ECO:0000256" key="12">
    <source>
        <dbReference type="SAM" id="MobiDB-lite"/>
    </source>
</evidence>
<dbReference type="Gene3D" id="3.40.50.1970">
    <property type="match status" value="1"/>
</dbReference>
<evidence type="ECO:0000256" key="2">
    <source>
        <dbReference type="ARBA" id="ARBA00004747"/>
    </source>
</evidence>
<proteinExistence type="inferred from homology"/>
<dbReference type="HAMAP" id="MF_01928">
    <property type="entry name" value="PurK"/>
    <property type="match status" value="1"/>
</dbReference>
<feature type="domain" description="ATP-grasp" evidence="13">
    <location>
        <begin position="188"/>
        <end position="376"/>
    </location>
</feature>
<evidence type="ECO:0000256" key="6">
    <source>
        <dbReference type="ARBA" id="ARBA00022755"/>
    </source>
</evidence>
<evidence type="ECO:0000256" key="4">
    <source>
        <dbReference type="ARBA" id="ARBA00012329"/>
    </source>
</evidence>
<name>A0A7R9VAU1_9CHLO</name>
<organism evidence="14">
    <name type="scientific">Chlamydomonas euryale</name>
    <dbReference type="NCBI Taxonomy" id="1486919"/>
    <lineage>
        <taxon>Eukaryota</taxon>
        <taxon>Viridiplantae</taxon>
        <taxon>Chlorophyta</taxon>
        <taxon>core chlorophytes</taxon>
        <taxon>Chlorophyceae</taxon>
        <taxon>CS clade</taxon>
        <taxon>Chlamydomonadales</taxon>
        <taxon>Chlamydomonadaceae</taxon>
        <taxon>Chlamydomonas</taxon>
    </lineage>
</organism>
<accession>A0A7R9VAU1</accession>
<dbReference type="UniPathway" id="UPA00074">
    <property type="reaction ID" value="UER00130"/>
</dbReference>
<keyword evidence="8 11" id="KW-0067">ATP-binding</keyword>
<dbReference type="InterPro" id="IPR033747">
    <property type="entry name" value="PurE_ClassI"/>
</dbReference>
<dbReference type="GO" id="GO:0006189">
    <property type="term" value="P:'de novo' IMP biosynthetic process"/>
    <property type="evidence" value="ECO:0007669"/>
    <property type="project" value="UniProtKB-UniPathway"/>
</dbReference>
<keyword evidence="5 11" id="KW-0547">Nucleotide-binding</keyword>
<dbReference type="InterPro" id="IPR005875">
    <property type="entry name" value="PurK"/>
</dbReference>
<dbReference type="InterPro" id="IPR054350">
    <property type="entry name" value="PurT/PurK_preATP-grasp"/>
</dbReference>
<dbReference type="NCBIfam" id="TIGR01162">
    <property type="entry name" value="purE"/>
    <property type="match status" value="1"/>
</dbReference>
<protein>
    <recommendedName>
        <fullName evidence="4">phosphoribosylaminoimidazole carboxylase</fullName>
        <ecNumber evidence="4">4.1.1.21</ecNumber>
    </recommendedName>
    <alternativeName>
        <fullName evidence="10">AIR carboxylase</fullName>
    </alternativeName>
</protein>
<sequence>MWASRQNIVGVCGGITQRRQLLASAPPPARRPAAGTPLRGPMTAAPVAARRGAGHLRPAAAATQEAATNDPTTVSTTGLPRDATVGILGGGQLGRMMALAAGNLGVKVKCLDPADDAPASVAARHVKGHFRDADAVKRFVTEEGIDVLTMEIEHINTAALAEAAASTSVDVEPTANTIAIIQDKYAQKVHFAAHGVPLPEFREIKCRGCMEGTGKEYGYPFMLKSKRLAYDGKGNAVVRNEAGIDAAVAALGGYQQDLYAEKFAPFVKELAVMVVRSRDGGVVSYPLVETVHKDNICHVTEAPADVPGDVRDVALAVAEKAVACLGGAGIFGVEMFLLPDGSVLLNEIAPRCHNSGHYTMNGCVTSQFENHVRAVLGWPLGDTSLNVGCAIMLNLLGEAEGDEGVRRAHALMAKAYATPGASVHWYGKSGMAVGRKVGHINVVGATRAEARAKLGALDAGGLQSLVATQAAMAAAGLGGESSGGGGGAKVGIIMGSDSDLATMKAAAAVLEEFGVPLELTVVSAHRTPERMMEYAKTAAARGLKAIIAGAGGAAHLPGMVAAMTALPVIGVPVKPAGAHLDGLDALLSIVQMPKGVPVATVAIGNAANAGLLAVRIIAASDPELLAKMEAYQAGMKDTVLGKASRLEAQGWAEYKV</sequence>
<feature type="region of interest" description="Disordered" evidence="12">
    <location>
        <begin position="51"/>
        <end position="78"/>
    </location>
</feature>
<evidence type="ECO:0000256" key="10">
    <source>
        <dbReference type="ARBA" id="ARBA00031607"/>
    </source>
</evidence>
<dbReference type="PIRSF" id="PIRSF001340">
    <property type="entry name" value="AIR_carboxylase"/>
    <property type="match status" value="1"/>
</dbReference>
<dbReference type="SUPFAM" id="SSF51246">
    <property type="entry name" value="Rudiment single hybrid motif"/>
    <property type="match status" value="1"/>
</dbReference>
<evidence type="ECO:0000259" key="13">
    <source>
        <dbReference type="PROSITE" id="PS50975"/>
    </source>
</evidence>
<dbReference type="GO" id="GO:0046872">
    <property type="term" value="F:metal ion binding"/>
    <property type="evidence" value="ECO:0007669"/>
    <property type="project" value="InterPro"/>
</dbReference>
<dbReference type="Pfam" id="PF22660">
    <property type="entry name" value="RS_preATP-grasp-like"/>
    <property type="match status" value="1"/>
</dbReference>
<dbReference type="HAMAP" id="MF_01929">
    <property type="entry name" value="PurE_classI"/>
    <property type="match status" value="1"/>
</dbReference>
<keyword evidence="9" id="KW-0456">Lyase</keyword>
<keyword evidence="7" id="KW-0210">Decarboxylase</keyword>
<dbReference type="InterPro" id="IPR011761">
    <property type="entry name" value="ATP-grasp"/>
</dbReference>
<comment type="pathway">
    <text evidence="2">Purine metabolism; IMP biosynthesis via de novo pathway; 5-amino-1-(5-phospho-D-ribosyl)imidazole-4-carboxylate from 5-amino-1-(5-phospho-D-ribosyl)imidazole (carboxylase route): step 1/1.</text>
</comment>
<dbReference type="Pfam" id="PF17769">
    <property type="entry name" value="PurK_C"/>
    <property type="match status" value="1"/>
</dbReference>
<comment type="similarity">
    <text evidence="3">In the C-terminal section; belongs to the AIR carboxylase family. Class I subfamily.</text>
</comment>
<dbReference type="InterPro" id="IPR003135">
    <property type="entry name" value="ATP-grasp_carboxylate-amine"/>
</dbReference>
<dbReference type="SUPFAM" id="SSF56059">
    <property type="entry name" value="Glutathione synthetase ATP-binding domain-like"/>
    <property type="match status" value="1"/>
</dbReference>
<dbReference type="GO" id="GO:0004638">
    <property type="term" value="F:phosphoribosylaminoimidazole carboxylase activity"/>
    <property type="evidence" value="ECO:0007669"/>
    <property type="project" value="UniProtKB-EC"/>
</dbReference>
<dbReference type="Gene3D" id="3.40.50.20">
    <property type="match status" value="1"/>
</dbReference>
<dbReference type="PANTHER" id="PTHR11609:SF5">
    <property type="entry name" value="PHOSPHORIBOSYLAMINOIMIDAZOLE CARBOXYLASE"/>
    <property type="match status" value="1"/>
</dbReference>
<dbReference type="NCBIfam" id="TIGR01161">
    <property type="entry name" value="purK"/>
    <property type="match status" value="1"/>
</dbReference>
<dbReference type="InterPro" id="IPR000031">
    <property type="entry name" value="PurE_dom"/>
</dbReference>
<dbReference type="InterPro" id="IPR040686">
    <property type="entry name" value="PurK_C"/>
</dbReference>
<dbReference type="EC" id="4.1.1.21" evidence="4"/>
<dbReference type="SMART" id="SM01001">
    <property type="entry name" value="AIRC"/>
    <property type="match status" value="1"/>
</dbReference>
<dbReference type="Gene3D" id="3.30.1490.20">
    <property type="entry name" value="ATP-grasp fold, A domain"/>
    <property type="match status" value="1"/>
</dbReference>
<evidence type="ECO:0000256" key="8">
    <source>
        <dbReference type="ARBA" id="ARBA00022840"/>
    </source>
</evidence>
<dbReference type="InterPro" id="IPR011054">
    <property type="entry name" value="Rudment_hybrid_motif"/>
</dbReference>
<dbReference type="EMBL" id="HBEC01020908">
    <property type="protein sequence ID" value="CAD8289662.1"/>
    <property type="molecule type" value="Transcribed_RNA"/>
</dbReference>
<evidence type="ECO:0000256" key="3">
    <source>
        <dbReference type="ARBA" id="ARBA00006114"/>
    </source>
</evidence>
<dbReference type="AlphaFoldDB" id="A0A7R9VAU1"/>
<comment type="catalytic activity">
    <reaction evidence="1">
        <text>5-amino-1-(5-phospho-D-ribosyl)imidazole-4-carboxylate + H(+) = 5-amino-1-(5-phospho-beta-D-ribosyl)imidazole + CO2</text>
        <dbReference type="Rhea" id="RHEA:10792"/>
        <dbReference type="ChEBI" id="CHEBI:15378"/>
        <dbReference type="ChEBI" id="CHEBI:16526"/>
        <dbReference type="ChEBI" id="CHEBI:77657"/>
        <dbReference type="ChEBI" id="CHEBI:137981"/>
        <dbReference type="EC" id="4.1.1.21"/>
    </reaction>
</comment>
<evidence type="ECO:0000256" key="11">
    <source>
        <dbReference type="PROSITE-ProRule" id="PRU00409"/>
    </source>
</evidence>
<dbReference type="FunFam" id="3.30.470.20:FF:000037">
    <property type="entry name" value="Phosphoribosylaminoimidazole carboxylase, chloroplastic"/>
    <property type="match status" value="1"/>
</dbReference>
<keyword evidence="6" id="KW-0658">Purine biosynthesis</keyword>
<reference evidence="14" key="1">
    <citation type="submission" date="2021-01" db="EMBL/GenBank/DDBJ databases">
        <authorList>
            <person name="Corre E."/>
            <person name="Pelletier E."/>
            <person name="Niang G."/>
            <person name="Scheremetjew M."/>
            <person name="Finn R."/>
            <person name="Kale V."/>
            <person name="Holt S."/>
            <person name="Cochrane G."/>
            <person name="Meng A."/>
            <person name="Brown T."/>
            <person name="Cohen L."/>
        </authorList>
    </citation>
    <scope>NUCLEOTIDE SEQUENCE</scope>
    <source>
        <strain evidence="14">CCMP219</strain>
    </source>
</reference>
<dbReference type="NCBIfam" id="NF004679">
    <property type="entry name" value="PRK06019.1-5"/>
    <property type="match status" value="1"/>
</dbReference>
<feature type="compositionally biased region" description="Low complexity" evidence="12">
    <location>
        <begin position="59"/>
        <end position="68"/>
    </location>
</feature>
<feature type="compositionally biased region" description="Polar residues" evidence="12">
    <location>
        <begin position="69"/>
        <end position="78"/>
    </location>
</feature>
<evidence type="ECO:0000256" key="5">
    <source>
        <dbReference type="ARBA" id="ARBA00022741"/>
    </source>
</evidence>
<gene>
    <name evidence="14" type="ORF">CEUR00632_LOCUS9701</name>
</gene>
<dbReference type="InterPro" id="IPR016301">
    <property type="entry name" value="Ade2_fungi/plant"/>
</dbReference>
<evidence type="ECO:0000256" key="7">
    <source>
        <dbReference type="ARBA" id="ARBA00022793"/>
    </source>
</evidence>
<dbReference type="PANTHER" id="PTHR11609">
    <property type="entry name" value="PURINE BIOSYNTHESIS PROTEIN 6/7, PUR6/7"/>
    <property type="match status" value="1"/>
</dbReference>
<dbReference type="Pfam" id="PF02222">
    <property type="entry name" value="ATP-grasp"/>
    <property type="match status" value="1"/>
</dbReference>
<dbReference type="GO" id="GO:0005524">
    <property type="term" value="F:ATP binding"/>
    <property type="evidence" value="ECO:0007669"/>
    <property type="project" value="UniProtKB-UniRule"/>
</dbReference>
<evidence type="ECO:0000313" key="14">
    <source>
        <dbReference type="EMBL" id="CAD8289662.1"/>
    </source>
</evidence>
<evidence type="ECO:0000256" key="9">
    <source>
        <dbReference type="ARBA" id="ARBA00023239"/>
    </source>
</evidence>
<dbReference type="PROSITE" id="PS50975">
    <property type="entry name" value="ATP_GRASP"/>
    <property type="match status" value="1"/>
</dbReference>
<evidence type="ECO:0000256" key="1">
    <source>
        <dbReference type="ARBA" id="ARBA00001244"/>
    </source>
</evidence>
<dbReference type="InterPro" id="IPR013815">
    <property type="entry name" value="ATP_grasp_subdomain_1"/>
</dbReference>
<dbReference type="Gene3D" id="3.30.470.20">
    <property type="entry name" value="ATP-grasp fold, B domain"/>
    <property type="match status" value="1"/>
</dbReference>
<dbReference type="Pfam" id="PF00731">
    <property type="entry name" value="AIRC"/>
    <property type="match status" value="1"/>
</dbReference>
<dbReference type="SUPFAM" id="SSF52255">
    <property type="entry name" value="N5-CAIR mutase (phosphoribosylaminoimidazole carboxylase, PurE)"/>
    <property type="match status" value="1"/>
</dbReference>
<dbReference type="InterPro" id="IPR016185">
    <property type="entry name" value="PreATP-grasp_dom_sf"/>
</dbReference>